<dbReference type="Pfam" id="PF13715">
    <property type="entry name" value="CarbopepD_reg_2"/>
    <property type="match status" value="1"/>
</dbReference>
<evidence type="ECO:0000313" key="13">
    <source>
        <dbReference type="EMBL" id="GGC33818.1"/>
    </source>
</evidence>
<keyword evidence="3 8" id="KW-1134">Transmembrane beta strand</keyword>
<feature type="chain" id="PRO_5045786964" evidence="10">
    <location>
        <begin position="19"/>
        <end position="1071"/>
    </location>
</feature>
<feature type="signal peptide" evidence="10">
    <location>
        <begin position="1"/>
        <end position="18"/>
    </location>
</feature>
<dbReference type="InterPro" id="IPR037066">
    <property type="entry name" value="Plug_dom_sf"/>
</dbReference>
<dbReference type="InterPro" id="IPR023996">
    <property type="entry name" value="TonB-dep_OMP_SusC/RagA"/>
</dbReference>
<evidence type="ECO:0000256" key="7">
    <source>
        <dbReference type="ARBA" id="ARBA00023237"/>
    </source>
</evidence>
<evidence type="ECO:0000259" key="12">
    <source>
        <dbReference type="Pfam" id="PF07715"/>
    </source>
</evidence>
<keyword evidence="14" id="KW-1185">Reference proteome</keyword>
<reference evidence="14" key="1">
    <citation type="journal article" date="2019" name="Int. J. Syst. Evol. Microbiol.">
        <title>The Global Catalogue of Microorganisms (GCM) 10K type strain sequencing project: providing services to taxonomists for standard genome sequencing and annotation.</title>
        <authorList>
            <consortium name="The Broad Institute Genomics Platform"/>
            <consortium name="The Broad Institute Genome Sequencing Center for Infectious Disease"/>
            <person name="Wu L."/>
            <person name="Ma J."/>
        </authorList>
    </citation>
    <scope>NUCLEOTIDE SEQUENCE [LARGE SCALE GENOMIC DNA]</scope>
    <source>
        <strain evidence="14">CGMCC 1.10832</strain>
    </source>
</reference>
<feature type="domain" description="TonB-dependent receptor-like beta-barrel" evidence="11">
    <location>
        <begin position="474"/>
        <end position="875"/>
    </location>
</feature>
<accession>A0ABQ1M519</accession>
<evidence type="ECO:0000256" key="2">
    <source>
        <dbReference type="ARBA" id="ARBA00022448"/>
    </source>
</evidence>
<evidence type="ECO:0000256" key="1">
    <source>
        <dbReference type="ARBA" id="ARBA00004571"/>
    </source>
</evidence>
<dbReference type="InterPro" id="IPR000531">
    <property type="entry name" value="Beta-barrel_TonB"/>
</dbReference>
<dbReference type="Gene3D" id="2.40.170.20">
    <property type="entry name" value="TonB-dependent receptor, beta-barrel domain"/>
    <property type="match status" value="1"/>
</dbReference>
<keyword evidence="10" id="KW-0732">Signal</keyword>
<keyword evidence="6 8" id="KW-0472">Membrane</keyword>
<keyword evidence="5 9" id="KW-0798">TonB box</keyword>
<feature type="domain" description="TonB-dependent receptor plug" evidence="12">
    <location>
        <begin position="114"/>
        <end position="241"/>
    </location>
</feature>
<gene>
    <name evidence="13" type="ORF">GCM10011506_19100</name>
</gene>
<evidence type="ECO:0000313" key="14">
    <source>
        <dbReference type="Proteomes" id="UP000636010"/>
    </source>
</evidence>
<dbReference type="InterPro" id="IPR023997">
    <property type="entry name" value="TonB-dep_OMP_SusC/RagA_CS"/>
</dbReference>
<dbReference type="RefSeq" id="WP_188462732.1">
    <property type="nucleotide sequence ID" value="NZ_BAABHU010000005.1"/>
</dbReference>
<dbReference type="PROSITE" id="PS52016">
    <property type="entry name" value="TONB_DEPENDENT_REC_3"/>
    <property type="match status" value="1"/>
</dbReference>
<dbReference type="Proteomes" id="UP000636010">
    <property type="component" value="Unassembled WGS sequence"/>
</dbReference>
<dbReference type="EMBL" id="BMEC01000005">
    <property type="protein sequence ID" value="GGC33818.1"/>
    <property type="molecule type" value="Genomic_DNA"/>
</dbReference>
<evidence type="ECO:0000256" key="6">
    <source>
        <dbReference type="ARBA" id="ARBA00023136"/>
    </source>
</evidence>
<evidence type="ECO:0000256" key="8">
    <source>
        <dbReference type="PROSITE-ProRule" id="PRU01360"/>
    </source>
</evidence>
<dbReference type="NCBIfam" id="TIGR04056">
    <property type="entry name" value="OMP_RagA_SusC"/>
    <property type="match status" value="1"/>
</dbReference>
<evidence type="ECO:0000256" key="5">
    <source>
        <dbReference type="ARBA" id="ARBA00023077"/>
    </source>
</evidence>
<proteinExistence type="inferred from homology"/>
<evidence type="ECO:0000256" key="9">
    <source>
        <dbReference type="RuleBase" id="RU003357"/>
    </source>
</evidence>
<comment type="subcellular location">
    <subcellularLocation>
        <location evidence="1 8">Cell outer membrane</location>
        <topology evidence="1 8">Multi-pass membrane protein</topology>
    </subcellularLocation>
</comment>
<name>A0ABQ1M519_9BACT</name>
<comment type="similarity">
    <text evidence="8 9">Belongs to the TonB-dependent receptor family.</text>
</comment>
<evidence type="ECO:0000256" key="4">
    <source>
        <dbReference type="ARBA" id="ARBA00022692"/>
    </source>
</evidence>
<dbReference type="NCBIfam" id="TIGR04057">
    <property type="entry name" value="SusC_RagA_signa"/>
    <property type="match status" value="1"/>
</dbReference>
<keyword evidence="7 8" id="KW-0998">Cell outer membrane</keyword>
<dbReference type="Pfam" id="PF07715">
    <property type="entry name" value="Plug"/>
    <property type="match status" value="1"/>
</dbReference>
<dbReference type="SUPFAM" id="SSF49464">
    <property type="entry name" value="Carboxypeptidase regulatory domain-like"/>
    <property type="match status" value="1"/>
</dbReference>
<dbReference type="Gene3D" id="2.170.130.10">
    <property type="entry name" value="TonB-dependent receptor, plug domain"/>
    <property type="match status" value="1"/>
</dbReference>
<dbReference type="SUPFAM" id="SSF56935">
    <property type="entry name" value="Porins"/>
    <property type="match status" value="1"/>
</dbReference>
<dbReference type="InterPro" id="IPR036942">
    <property type="entry name" value="Beta-barrel_TonB_sf"/>
</dbReference>
<dbReference type="Pfam" id="PF00593">
    <property type="entry name" value="TonB_dep_Rec_b-barrel"/>
    <property type="match status" value="1"/>
</dbReference>
<dbReference type="InterPro" id="IPR008969">
    <property type="entry name" value="CarboxyPept-like_regulatory"/>
</dbReference>
<keyword evidence="2 8" id="KW-0813">Transport</keyword>
<sequence>MKIILLSLLQLVLFAAVAQEQTISGKITDAQSGEPLPGVNVQIKDTNKGTNSSIDGEYKISVPSENTILVFSFIGMKTQEINVGQRSILDVQLEQDLQQLNEVVVTALGIEREKQSLSSSIAKVDSRQLTDVPMTNMVNSLAGQVAGVQVTNGSSGVGSSSRIIIRGENSLTGTNQPLFVVDGVPISNEQITSDLVNNGSLQEVDYGNGGAEIDPDNIASISILKGAGSAALYGSRAANGVVLITTKRGKAHKGLGITTSSTLTFETLLTLPEYQNEYGGGIGDFEFNTGLGALDGTAGIYSYGPRLDQGTLIKQFDGPSTDINGNPVRGGDVIARTRADGTLNDITATPWVSRPDNIRNFFETGITSQHNIAVNSVGDKGNIRLAYSNLRNEGILPNTDLNRDGVAISLDQQLTDKLSVNTYLNYINTRSKNRPNLGYGYENVMYGFNWTQRQTDFEPLKNYWQAGQEGLTQFNYNYAWVNNPYLTLFENTNSFDKNRILGNASVNYDLTDKLRLSVRTGADIYTDNRAFRRALSTNANPTGSYREDQVIYNEMNTDFLLSYTDRINDDFTYDISLGANRFDQSIKYKFTEATQLALPNIYTLANTNAPLVGNNEIYEKRINSVYAFGNIGFRNTLYFDLTLRNDWSSTLPADNNSFAYYSAGLSYILSNMVSLPDAFTFMKLRLSAASVGNDTEPYQLLNTFAFNQSYGDKLRVTNQRTLKNLNLRPERLNAYEAGAEIWLLNDRIQTDITVYQNTSIDQIIGRPISLSTGFANKLENGGKVQTRGLEASISGLIINKSDFKWKASANYSIYRSKVVELPEGVDQFVTGSADFFGGSGGSNSLFYIAKKDGLVGDMYGTGFKKVDGRTVYDGNGAPVTDGTLRLLGNYNPDFTVGLNNEFSYKQIVMNVLFDFRYGGIIASRTRSLGSTSGVLKETLVGREEGIIGDGIVNIGTAENPNYVENTTRVSANSYYNGIFSRGNEESSIYDASYIKLRQLSLYYNLSKGLCERIGFQSIKLGFIGSNLLLFTENPHVDPELNASQGRNIVYGVDDMSYPSTRSFGFSIKTQF</sequence>
<dbReference type="InterPro" id="IPR012910">
    <property type="entry name" value="Plug_dom"/>
</dbReference>
<evidence type="ECO:0000256" key="10">
    <source>
        <dbReference type="SAM" id="SignalP"/>
    </source>
</evidence>
<evidence type="ECO:0000259" key="11">
    <source>
        <dbReference type="Pfam" id="PF00593"/>
    </source>
</evidence>
<organism evidence="13 14">
    <name type="scientific">Marivirga lumbricoides</name>
    <dbReference type="NCBI Taxonomy" id="1046115"/>
    <lineage>
        <taxon>Bacteria</taxon>
        <taxon>Pseudomonadati</taxon>
        <taxon>Bacteroidota</taxon>
        <taxon>Cytophagia</taxon>
        <taxon>Cytophagales</taxon>
        <taxon>Marivirgaceae</taxon>
        <taxon>Marivirga</taxon>
    </lineage>
</organism>
<evidence type="ECO:0000256" key="3">
    <source>
        <dbReference type="ARBA" id="ARBA00022452"/>
    </source>
</evidence>
<protein>
    <submittedName>
        <fullName evidence="13">SusC/RagA family TonB-linked outer membrane protein</fullName>
    </submittedName>
</protein>
<comment type="caution">
    <text evidence="13">The sequence shown here is derived from an EMBL/GenBank/DDBJ whole genome shotgun (WGS) entry which is preliminary data.</text>
</comment>
<keyword evidence="4 8" id="KW-0812">Transmembrane</keyword>
<dbReference type="InterPro" id="IPR039426">
    <property type="entry name" value="TonB-dep_rcpt-like"/>
</dbReference>
<dbReference type="Gene3D" id="2.60.40.1120">
    <property type="entry name" value="Carboxypeptidase-like, regulatory domain"/>
    <property type="match status" value="1"/>
</dbReference>